<protein>
    <submittedName>
        <fullName evidence="2">Uncharacterized protein</fullName>
    </submittedName>
</protein>
<feature type="compositionally biased region" description="Acidic residues" evidence="1">
    <location>
        <begin position="67"/>
        <end position="77"/>
    </location>
</feature>
<keyword evidence="3" id="KW-1185">Reference proteome</keyword>
<dbReference type="Proteomes" id="UP001187734">
    <property type="component" value="Unassembled WGS sequence"/>
</dbReference>
<dbReference type="AlphaFoldDB" id="A0AAE8SP34"/>
<sequence length="284" mass="31459">MKSTCDIEGCNCRLPKSQIDKPKPTPKATTQTCDIKGCTCGLPPSSAATSSQSKTLASTDNPYLPDDSSDSSDDTDLPTDTSAVTFVSSKPAREALKDIKLSLTCLEIKYTAEDTDKPGQTFFSGYYHDELLRLSSFTQTPSEVHLVMTLESENTVQDFQQDMRLLLAPLLLKKRMASIFILSSFNSQQSADMIRDSLIICDTRIESTEGPAPNRVFYCQLKLKKLLRATVKVDAVVRHQELLNDRNKVQVSFVFVDGDPLAFEGAVDRILSSVREVLDEDIIN</sequence>
<evidence type="ECO:0000313" key="2">
    <source>
        <dbReference type="EMBL" id="SPJ88297.1"/>
    </source>
</evidence>
<feature type="compositionally biased region" description="Polar residues" evidence="1">
    <location>
        <begin position="46"/>
        <end position="61"/>
    </location>
</feature>
<comment type="caution">
    <text evidence="2">The sequence shown here is derived from an EMBL/GenBank/DDBJ whole genome shotgun (WGS) entry which is preliminary data.</text>
</comment>
<accession>A0AAE8SP34</accession>
<evidence type="ECO:0000313" key="3">
    <source>
        <dbReference type="Proteomes" id="UP001187734"/>
    </source>
</evidence>
<name>A0AAE8SP34_9HYPO</name>
<organism evidence="2 3">
    <name type="scientific">Fusarium torulosum</name>
    <dbReference type="NCBI Taxonomy" id="33205"/>
    <lineage>
        <taxon>Eukaryota</taxon>
        <taxon>Fungi</taxon>
        <taxon>Dikarya</taxon>
        <taxon>Ascomycota</taxon>
        <taxon>Pezizomycotina</taxon>
        <taxon>Sordariomycetes</taxon>
        <taxon>Hypocreomycetidae</taxon>
        <taxon>Hypocreales</taxon>
        <taxon>Nectriaceae</taxon>
        <taxon>Fusarium</taxon>
    </lineage>
</organism>
<dbReference type="EMBL" id="ONZP01000613">
    <property type="protein sequence ID" value="SPJ88297.1"/>
    <property type="molecule type" value="Genomic_DNA"/>
</dbReference>
<feature type="region of interest" description="Disordered" evidence="1">
    <location>
        <begin position="43"/>
        <end position="78"/>
    </location>
</feature>
<evidence type="ECO:0000256" key="1">
    <source>
        <dbReference type="SAM" id="MobiDB-lite"/>
    </source>
</evidence>
<reference evidence="2" key="1">
    <citation type="submission" date="2018-03" db="EMBL/GenBank/DDBJ databases">
        <authorList>
            <person name="Guldener U."/>
        </authorList>
    </citation>
    <scope>NUCLEOTIDE SEQUENCE</scope>
</reference>
<proteinExistence type="predicted"/>
<gene>
    <name evidence="2" type="ORF">FTOL_12553</name>
</gene>